<comment type="caution">
    <text evidence="1">The sequence shown here is derived from an EMBL/GenBank/DDBJ whole genome shotgun (WGS) entry which is preliminary data.</text>
</comment>
<dbReference type="EMBL" id="SMMG02000007">
    <property type="protein sequence ID" value="KAA3466026.1"/>
    <property type="molecule type" value="Genomic_DNA"/>
</dbReference>
<keyword evidence="2" id="KW-1185">Reference proteome</keyword>
<gene>
    <name evidence="1" type="ORF">EPI10_001153</name>
</gene>
<dbReference type="Proteomes" id="UP000325315">
    <property type="component" value="Unassembled WGS sequence"/>
</dbReference>
<name>A0A5B6VAL6_9ROSI</name>
<proteinExistence type="predicted"/>
<reference evidence="2" key="1">
    <citation type="journal article" date="2019" name="Plant Biotechnol. J.">
        <title>Genome sequencing of the Australian wild diploid species Gossypium australe highlights disease resistance and delayed gland morphogenesis.</title>
        <authorList>
            <person name="Cai Y."/>
            <person name="Cai X."/>
            <person name="Wang Q."/>
            <person name="Wang P."/>
            <person name="Zhang Y."/>
            <person name="Cai C."/>
            <person name="Xu Y."/>
            <person name="Wang K."/>
            <person name="Zhou Z."/>
            <person name="Wang C."/>
            <person name="Geng S."/>
            <person name="Li B."/>
            <person name="Dong Q."/>
            <person name="Hou Y."/>
            <person name="Wang H."/>
            <person name="Ai P."/>
            <person name="Liu Z."/>
            <person name="Yi F."/>
            <person name="Sun M."/>
            <person name="An G."/>
            <person name="Cheng J."/>
            <person name="Zhang Y."/>
            <person name="Shi Q."/>
            <person name="Xie Y."/>
            <person name="Shi X."/>
            <person name="Chang Y."/>
            <person name="Huang F."/>
            <person name="Chen Y."/>
            <person name="Hong S."/>
            <person name="Mi L."/>
            <person name="Sun Q."/>
            <person name="Zhang L."/>
            <person name="Zhou B."/>
            <person name="Peng R."/>
            <person name="Zhang X."/>
            <person name="Liu F."/>
        </authorList>
    </citation>
    <scope>NUCLEOTIDE SEQUENCE [LARGE SCALE GENOMIC DNA]</scope>
    <source>
        <strain evidence="2">cv. PA1801</strain>
    </source>
</reference>
<protein>
    <submittedName>
        <fullName evidence="1">Uncharacterized protein</fullName>
    </submittedName>
</protein>
<sequence length="85" mass="9542">MCPPLFPHIFTAQLMGFTRPESPQPAINPVKPWNPNFGSHVSPRGISLMVHSLESDATFFSIKYHVGLTFGLQYQLSITRNNQLS</sequence>
<organism evidence="1 2">
    <name type="scientific">Gossypium australe</name>
    <dbReference type="NCBI Taxonomy" id="47621"/>
    <lineage>
        <taxon>Eukaryota</taxon>
        <taxon>Viridiplantae</taxon>
        <taxon>Streptophyta</taxon>
        <taxon>Embryophyta</taxon>
        <taxon>Tracheophyta</taxon>
        <taxon>Spermatophyta</taxon>
        <taxon>Magnoliopsida</taxon>
        <taxon>eudicotyledons</taxon>
        <taxon>Gunneridae</taxon>
        <taxon>Pentapetalae</taxon>
        <taxon>rosids</taxon>
        <taxon>malvids</taxon>
        <taxon>Malvales</taxon>
        <taxon>Malvaceae</taxon>
        <taxon>Malvoideae</taxon>
        <taxon>Gossypium</taxon>
    </lineage>
</organism>
<evidence type="ECO:0000313" key="2">
    <source>
        <dbReference type="Proteomes" id="UP000325315"/>
    </source>
</evidence>
<dbReference type="AlphaFoldDB" id="A0A5B6VAL6"/>
<evidence type="ECO:0000313" key="1">
    <source>
        <dbReference type="EMBL" id="KAA3466026.1"/>
    </source>
</evidence>
<accession>A0A5B6VAL6</accession>